<dbReference type="EMBL" id="HBIO01024931">
    <property type="protein sequence ID" value="CAE0474289.1"/>
    <property type="molecule type" value="Transcribed_RNA"/>
</dbReference>
<protein>
    <submittedName>
        <fullName evidence="1">Uncharacterized protein</fullName>
    </submittedName>
</protein>
<organism evidence="1">
    <name type="scientific">Chaetoceros debilis</name>
    <dbReference type="NCBI Taxonomy" id="122233"/>
    <lineage>
        <taxon>Eukaryota</taxon>
        <taxon>Sar</taxon>
        <taxon>Stramenopiles</taxon>
        <taxon>Ochrophyta</taxon>
        <taxon>Bacillariophyta</taxon>
        <taxon>Coscinodiscophyceae</taxon>
        <taxon>Chaetocerotophycidae</taxon>
        <taxon>Chaetocerotales</taxon>
        <taxon>Chaetocerotaceae</taxon>
        <taxon>Chaetoceros</taxon>
    </lineage>
</organism>
<dbReference type="AlphaFoldDB" id="A0A7S3QDL9"/>
<reference evidence="1" key="1">
    <citation type="submission" date="2021-01" db="EMBL/GenBank/DDBJ databases">
        <authorList>
            <person name="Corre E."/>
            <person name="Pelletier E."/>
            <person name="Niang G."/>
            <person name="Scheremetjew M."/>
            <person name="Finn R."/>
            <person name="Kale V."/>
            <person name="Holt S."/>
            <person name="Cochrane G."/>
            <person name="Meng A."/>
            <person name="Brown T."/>
            <person name="Cohen L."/>
        </authorList>
    </citation>
    <scope>NUCLEOTIDE SEQUENCE</scope>
    <source>
        <strain evidence="1">MM31A-1</strain>
    </source>
</reference>
<evidence type="ECO:0000313" key="1">
    <source>
        <dbReference type="EMBL" id="CAE0474289.1"/>
    </source>
</evidence>
<gene>
    <name evidence="1" type="ORF">CDEB00056_LOCUS19142</name>
</gene>
<name>A0A7S3QDL9_9STRA</name>
<accession>A0A7S3QDL9</accession>
<sequence>METEMEMGIDTDLNHPIECDDANCTSGVCIDDDHTIKKQQQSQQHENDKYEQYGILRSLYSPIPTNTKTNTKIVTTKTLYTYANAYACTYTYTYKFHHDHGTDTQ</sequence>
<proteinExistence type="predicted"/>